<accession>A0ABS1DDK0</accession>
<evidence type="ECO:0000259" key="2">
    <source>
        <dbReference type="Pfam" id="PF01478"/>
    </source>
</evidence>
<dbReference type="Gene3D" id="1.20.120.1220">
    <property type="match status" value="1"/>
</dbReference>
<evidence type="ECO:0000313" key="3">
    <source>
        <dbReference type="EMBL" id="MBK1668192.1"/>
    </source>
</evidence>
<keyword evidence="4" id="KW-1185">Reference proteome</keyword>
<sequence>MILPATFGYVALLVAYATWTDIRRRIIPNAIVLTLLGIFALRWAVMPASVDIVPDLALAAAAFAFGYLSWHLRAVGAGDVKLISVLALWFGLAHAPLFLIVMALAGGAMSLSYIVVRSSPAAQYLISKVFPSIWELDWKSNAYTRTPYAVAICAGTFPALFQQAAALGVI</sequence>
<keyword evidence="1" id="KW-0472">Membrane</keyword>
<keyword evidence="1" id="KW-0812">Transmembrane</keyword>
<dbReference type="RefSeq" id="WP_200340390.1">
    <property type="nucleotide sequence ID" value="NZ_NRRL01000018.1"/>
</dbReference>
<feature type="transmembrane region" description="Helical" evidence="1">
    <location>
        <begin position="82"/>
        <end position="115"/>
    </location>
</feature>
<reference evidence="3 4" key="1">
    <citation type="journal article" date="2020" name="Microorganisms">
        <title>Osmotic Adaptation and Compatible Solute Biosynthesis of Phototrophic Bacteria as Revealed from Genome Analyses.</title>
        <authorList>
            <person name="Imhoff J.F."/>
            <person name="Rahn T."/>
            <person name="Kunzel S."/>
            <person name="Keller A."/>
            <person name="Neulinger S.C."/>
        </authorList>
    </citation>
    <scope>NUCLEOTIDE SEQUENCE [LARGE SCALE GENOMIC DNA]</scope>
    <source>
        <strain evidence="3 4">DSM 9895</strain>
    </source>
</reference>
<evidence type="ECO:0000256" key="1">
    <source>
        <dbReference type="SAM" id="Phobius"/>
    </source>
</evidence>
<dbReference type="Pfam" id="PF01478">
    <property type="entry name" value="Peptidase_A24"/>
    <property type="match status" value="1"/>
</dbReference>
<feature type="transmembrane region" description="Helical" evidence="1">
    <location>
        <begin position="27"/>
        <end position="45"/>
    </location>
</feature>
<proteinExistence type="predicted"/>
<comment type="caution">
    <text evidence="3">The sequence shown here is derived from an EMBL/GenBank/DDBJ whole genome shotgun (WGS) entry which is preliminary data.</text>
</comment>
<keyword evidence="1" id="KW-1133">Transmembrane helix</keyword>
<feature type="domain" description="Prepilin type IV endopeptidase peptidase" evidence="2">
    <location>
        <begin position="11"/>
        <end position="110"/>
    </location>
</feature>
<protein>
    <recommendedName>
        <fullName evidence="2">Prepilin type IV endopeptidase peptidase domain-containing protein</fullName>
    </recommendedName>
</protein>
<organism evidence="3 4">
    <name type="scientific">Rhodovibrio sodomensis</name>
    <dbReference type="NCBI Taxonomy" id="1088"/>
    <lineage>
        <taxon>Bacteria</taxon>
        <taxon>Pseudomonadati</taxon>
        <taxon>Pseudomonadota</taxon>
        <taxon>Alphaproteobacteria</taxon>
        <taxon>Rhodospirillales</taxon>
        <taxon>Rhodovibrionaceae</taxon>
        <taxon>Rhodovibrio</taxon>
    </lineage>
</organism>
<gene>
    <name evidence="3" type="ORF">CKO28_09095</name>
</gene>
<dbReference type="Proteomes" id="UP001296873">
    <property type="component" value="Unassembled WGS sequence"/>
</dbReference>
<evidence type="ECO:0000313" key="4">
    <source>
        <dbReference type="Proteomes" id="UP001296873"/>
    </source>
</evidence>
<dbReference type="EMBL" id="NRRL01000018">
    <property type="protein sequence ID" value="MBK1668192.1"/>
    <property type="molecule type" value="Genomic_DNA"/>
</dbReference>
<feature type="transmembrane region" description="Helical" evidence="1">
    <location>
        <begin position="52"/>
        <end position="70"/>
    </location>
</feature>
<name>A0ABS1DDK0_9PROT</name>
<dbReference type="InterPro" id="IPR000045">
    <property type="entry name" value="Prepilin_IV_endopep_pep"/>
</dbReference>